<evidence type="ECO:0000256" key="5">
    <source>
        <dbReference type="ARBA" id="ARBA00048082"/>
    </source>
</evidence>
<protein>
    <recommendedName>
        <fullName evidence="1">D-lactate dehydratase</fullName>
        <ecNumber evidence="1">4.2.1.130</ecNumber>
    </recommendedName>
</protein>
<reference evidence="7" key="1">
    <citation type="submission" date="2021-03" db="EMBL/GenBank/DDBJ databases">
        <authorList>
            <person name="Palmer J.M."/>
        </authorList>
    </citation>
    <scope>NUCLEOTIDE SEQUENCE</scope>
    <source>
        <strain evidence="7">ARV_011</strain>
    </source>
</reference>
<feature type="domain" description="DJ-1/PfpI" evidence="6">
    <location>
        <begin position="28"/>
        <end position="228"/>
    </location>
</feature>
<sequence>MPKALIGITSYNEPYFPDGKKTGFFVNEGLQPFNVFKKNGFEVDFVSETGTFGFDDNSTSNDFLSGQDREDFENPESDFNQALSRIKKTSDIDAKDYLIFYGSAGHGTLFDYPNSKLLKVATEIYNNGGIFATVCHGPIIFDNLINPETGKYLIEGKKITGFTAIGEEILGVAERMEKDNSPTIEEVAKKCGATYVAPPGPFDAFSVVDGRIVTGTNPASATATAVNAVRALQDV</sequence>
<dbReference type="FunFam" id="3.40.50.880:FF:000051">
    <property type="entry name" value="Glutathione-independent glyoxalase HSP31"/>
    <property type="match status" value="1"/>
</dbReference>
<evidence type="ECO:0000256" key="2">
    <source>
        <dbReference type="ARBA" id="ARBA00023016"/>
    </source>
</evidence>
<dbReference type="InterPro" id="IPR050325">
    <property type="entry name" value="Prot/Nucl_acid_deglycase"/>
</dbReference>
<dbReference type="GO" id="GO:0019243">
    <property type="term" value="P:methylglyoxal catabolic process to D-lactate via S-lactoyl-glutathione"/>
    <property type="evidence" value="ECO:0007669"/>
    <property type="project" value="TreeGrafter"/>
</dbReference>
<keyword evidence="2" id="KW-0346">Stress response</keyword>
<accession>A0A9P7VB74</accession>
<dbReference type="Proteomes" id="UP000790833">
    <property type="component" value="Unassembled WGS sequence"/>
</dbReference>
<evidence type="ECO:0000256" key="4">
    <source>
        <dbReference type="ARBA" id="ARBA00038493"/>
    </source>
</evidence>
<keyword evidence="3" id="KW-0456">Lyase</keyword>
<evidence type="ECO:0000256" key="1">
    <source>
        <dbReference type="ARBA" id="ARBA00013134"/>
    </source>
</evidence>
<dbReference type="PANTHER" id="PTHR48094:SF11">
    <property type="entry name" value="GLUTATHIONE-INDEPENDENT GLYOXALASE HSP31-RELATED"/>
    <property type="match status" value="1"/>
</dbReference>
<organism evidence="7 8">
    <name type="scientific">Scheffersomyces spartinae</name>
    <dbReference type="NCBI Taxonomy" id="45513"/>
    <lineage>
        <taxon>Eukaryota</taxon>
        <taxon>Fungi</taxon>
        <taxon>Dikarya</taxon>
        <taxon>Ascomycota</taxon>
        <taxon>Saccharomycotina</taxon>
        <taxon>Pichiomycetes</taxon>
        <taxon>Debaryomycetaceae</taxon>
        <taxon>Scheffersomyces</taxon>
    </lineage>
</organism>
<keyword evidence="8" id="KW-1185">Reference proteome</keyword>
<evidence type="ECO:0000259" key="6">
    <source>
        <dbReference type="Pfam" id="PF01965"/>
    </source>
</evidence>
<evidence type="ECO:0000313" key="8">
    <source>
        <dbReference type="Proteomes" id="UP000790833"/>
    </source>
</evidence>
<name>A0A9P7VB74_9ASCO</name>
<dbReference type="GeneID" id="66117633"/>
<dbReference type="EC" id="4.2.1.130" evidence="1"/>
<dbReference type="PANTHER" id="PTHR48094">
    <property type="entry name" value="PROTEIN/NUCLEIC ACID DEGLYCASE DJ-1-RELATED"/>
    <property type="match status" value="1"/>
</dbReference>
<dbReference type="OrthoDB" id="543156at2759"/>
<comment type="similarity">
    <text evidence="4">Belongs to the peptidase C56 family. HSP31-like subfamily.</text>
</comment>
<dbReference type="Pfam" id="PF01965">
    <property type="entry name" value="DJ-1_PfpI"/>
    <property type="match status" value="1"/>
</dbReference>
<comment type="catalytic activity">
    <reaction evidence="5">
        <text>methylglyoxal + H2O = (R)-lactate + H(+)</text>
        <dbReference type="Rhea" id="RHEA:27754"/>
        <dbReference type="ChEBI" id="CHEBI:15377"/>
        <dbReference type="ChEBI" id="CHEBI:15378"/>
        <dbReference type="ChEBI" id="CHEBI:16004"/>
        <dbReference type="ChEBI" id="CHEBI:17158"/>
        <dbReference type="EC" id="4.2.1.130"/>
    </reaction>
</comment>
<dbReference type="Gene3D" id="3.40.50.880">
    <property type="match status" value="1"/>
</dbReference>
<dbReference type="AlphaFoldDB" id="A0A9P7VB74"/>
<dbReference type="InterPro" id="IPR002818">
    <property type="entry name" value="DJ-1/PfpI"/>
</dbReference>
<evidence type="ECO:0000313" key="7">
    <source>
        <dbReference type="EMBL" id="KAG7194585.1"/>
    </source>
</evidence>
<dbReference type="GO" id="GO:0019172">
    <property type="term" value="F:glyoxalase III activity"/>
    <property type="evidence" value="ECO:0007669"/>
    <property type="project" value="UniProtKB-EC"/>
</dbReference>
<dbReference type="RefSeq" id="XP_043050132.1">
    <property type="nucleotide sequence ID" value="XM_043194935.1"/>
</dbReference>
<dbReference type="EMBL" id="JAHMUF010000006">
    <property type="protein sequence ID" value="KAG7194585.1"/>
    <property type="molecule type" value="Genomic_DNA"/>
</dbReference>
<dbReference type="InterPro" id="IPR029062">
    <property type="entry name" value="Class_I_gatase-like"/>
</dbReference>
<evidence type="ECO:0000256" key="3">
    <source>
        <dbReference type="ARBA" id="ARBA00023239"/>
    </source>
</evidence>
<gene>
    <name evidence="7" type="ORF">KQ657_004259</name>
</gene>
<comment type="caution">
    <text evidence="7">The sequence shown here is derived from an EMBL/GenBank/DDBJ whole genome shotgun (WGS) entry which is preliminary data.</text>
</comment>
<proteinExistence type="inferred from homology"/>
<dbReference type="SUPFAM" id="SSF52317">
    <property type="entry name" value="Class I glutamine amidotransferase-like"/>
    <property type="match status" value="1"/>
</dbReference>
<dbReference type="GO" id="GO:0005737">
    <property type="term" value="C:cytoplasm"/>
    <property type="evidence" value="ECO:0007669"/>
    <property type="project" value="TreeGrafter"/>
</dbReference>